<feature type="domain" description="Flavin reductase like" evidence="3">
    <location>
        <begin position="20"/>
        <end position="166"/>
    </location>
</feature>
<dbReference type="EMBL" id="MOMC01000055">
    <property type="protein sequence ID" value="ONH25954.1"/>
    <property type="molecule type" value="Genomic_DNA"/>
</dbReference>
<gene>
    <name evidence="4" type="ORF">BL253_25905</name>
</gene>
<evidence type="ECO:0000313" key="4">
    <source>
        <dbReference type="EMBL" id="ONH25954.1"/>
    </source>
</evidence>
<dbReference type="InterPro" id="IPR002563">
    <property type="entry name" value="Flavin_Rdtase-like_dom"/>
</dbReference>
<dbReference type="GO" id="GO:0010181">
    <property type="term" value="F:FMN binding"/>
    <property type="evidence" value="ECO:0007669"/>
    <property type="project" value="InterPro"/>
</dbReference>
<dbReference type="OrthoDB" id="9792858at2"/>
<dbReference type="STRING" id="1834516.BL253_25905"/>
<name>A0A1V2I702_9ACTN</name>
<dbReference type="InterPro" id="IPR050268">
    <property type="entry name" value="NADH-dep_flavin_reductase"/>
</dbReference>
<dbReference type="SUPFAM" id="SSF50475">
    <property type="entry name" value="FMN-binding split barrel"/>
    <property type="match status" value="1"/>
</dbReference>
<dbReference type="Pfam" id="PF01613">
    <property type="entry name" value="Flavin_Reduct"/>
    <property type="match status" value="1"/>
</dbReference>
<evidence type="ECO:0000313" key="5">
    <source>
        <dbReference type="Proteomes" id="UP000188929"/>
    </source>
</evidence>
<evidence type="ECO:0000256" key="2">
    <source>
        <dbReference type="ARBA" id="ARBA00023002"/>
    </source>
</evidence>
<dbReference type="PANTHER" id="PTHR30466:SF11">
    <property type="entry name" value="FLAVIN-DEPENDENT MONOOXYGENASE, REDUCTASE SUBUNIT HSAB"/>
    <property type="match status" value="1"/>
</dbReference>
<comment type="similarity">
    <text evidence="1">Belongs to the non-flavoprotein flavin reductase family.</text>
</comment>
<comment type="caution">
    <text evidence="4">The sequence shown here is derived from an EMBL/GenBank/DDBJ whole genome shotgun (WGS) entry which is preliminary data.</text>
</comment>
<reference evidence="5" key="1">
    <citation type="submission" date="2016-10" db="EMBL/GenBank/DDBJ databases">
        <title>Frankia sp. NRRL B-16386 Genome sequencing.</title>
        <authorList>
            <person name="Ghodhbane-Gtari F."/>
            <person name="Swanson E."/>
            <person name="Gueddou A."/>
            <person name="Hezbri K."/>
            <person name="Ktari K."/>
            <person name="Nouioui I."/>
            <person name="Morris K."/>
            <person name="Simpson S."/>
            <person name="Abebe-Akele F."/>
            <person name="Thomas K."/>
            <person name="Gtari M."/>
            <person name="Tisa L.S."/>
        </authorList>
    </citation>
    <scope>NUCLEOTIDE SEQUENCE [LARGE SCALE GENOMIC DNA]</scope>
    <source>
        <strain evidence="5">NRRL B-16386</strain>
    </source>
</reference>
<dbReference type="InterPro" id="IPR012349">
    <property type="entry name" value="Split_barrel_FMN-bd"/>
</dbReference>
<keyword evidence="5" id="KW-1185">Reference proteome</keyword>
<protein>
    <submittedName>
        <fullName evidence="4">Flavin reductase</fullName>
    </submittedName>
</protein>
<keyword evidence="2" id="KW-0560">Oxidoreductase</keyword>
<dbReference type="AlphaFoldDB" id="A0A1V2I702"/>
<sequence>MAVRDATGPVTDVPSFTAVLGRFASGITIISSTADGRPVGLTCQSFFSLSVDPPMIAFSVARTSTSYPVIRRAGSFVVNVLSADQRAVSAAMGRRDADKWSDVRWERAARTGHPVIDGSLAHLECELAAEYDGGDHVIVTAHVVGLGHATHETARPLLYYRSRYHGLVEHPDA</sequence>
<dbReference type="Gene3D" id="2.30.110.10">
    <property type="entry name" value="Electron Transport, Fmn-binding Protein, Chain A"/>
    <property type="match status" value="1"/>
</dbReference>
<evidence type="ECO:0000259" key="3">
    <source>
        <dbReference type="SMART" id="SM00903"/>
    </source>
</evidence>
<accession>A0A1V2I702</accession>
<evidence type="ECO:0000256" key="1">
    <source>
        <dbReference type="ARBA" id="ARBA00008898"/>
    </source>
</evidence>
<dbReference type="GO" id="GO:0042602">
    <property type="term" value="F:riboflavin reductase (NADPH) activity"/>
    <property type="evidence" value="ECO:0007669"/>
    <property type="project" value="TreeGrafter"/>
</dbReference>
<dbReference type="RefSeq" id="WP_076819998.1">
    <property type="nucleotide sequence ID" value="NZ_MOMC01000055.1"/>
</dbReference>
<dbReference type="Proteomes" id="UP000188929">
    <property type="component" value="Unassembled WGS sequence"/>
</dbReference>
<proteinExistence type="inferred from homology"/>
<dbReference type="PANTHER" id="PTHR30466">
    <property type="entry name" value="FLAVIN REDUCTASE"/>
    <property type="match status" value="1"/>
</dbReference>
<organism evidence="4 5">
    <name type="scientific">Pseudofrankia asymbiotica</name>
    <dbReference type="NCBI Taxonomy" id="1834516"/>
    <lineage>
        <taxon>Bacteria</taxon>
        <taxon>Bacillati</taxon>
        <taxon>Actinomycetota</taxon>
        <taxon>Actinomycetes</taxon>
        <taxon>Frankiales</taxon>
        <taxon>Frankiaceae</taxon>
        <taxon>Pseudofrankia</taxon>
    </lineage>
</organism>
<dbReference type="SMART" id="SM00903">
    <property type="entry name" value="Flavin_Reduct"/>
    <property type="match status" value="1"/>
</dbReference>